<feature type="signal peptide" evidence="1">
    <location>
        <begin position="1"/>
        <end position="20"/>
    </location>
</feature>
<organism evidence="2 3">
    <name type="scientific">Bursaphelenchus okinawaensis</name>
    <dbReference type="NCBI Taxonomy" id="465554"/>
    <lineage>
        <taxon>Eukaryota</taxon>
        <taxon>Metazoa</taxon>
        <taxon>Ecdysozoa</taxon>
        <taxon>Nematoda</taxon>
        <taxon>Chromadorea</taxon>
        <taxon>Rhabditida</taxon>
        <taxon>Tylenchina</taxon>
        <taxon>Tylenchomorpha</taxon>
        <taxon>Aphelenchoidea</taxon>
        <taxon>Aphelenchoididae</taxon>
        <taxon>Bursaphelenchus</taxon>
    </lineage>
</organism>
<dbReference type="Proteomes" id="UP000783686">
    <property type="component" value="Unassembled WGS sequence"/>
</dbReference>
<evidence type="ECO:0000313" key="2">
    <source>
        <dbReference type="EMBL" id="CAD5209672.1"/>
    </source>
</evidence>
<sequence length="93" mass="11165">MSSMCMKILAVFLCLQLVTSVTYYDVYRRMRSHEKKNSDELSPEWERYINQMSLKQLDEAIAQLRPYAEKYRKAKSLDDKPSISQYYPWIVPF</sequence>
<dbReference type="OrthoDB" id="10321270at2759"/>
<protein>
    <submittedName>
        <fullName evidence="2">Uncharacterized protein</fullName>
    </submittedName>
</protein>
<dbReference type="EMBL" id="CAJFCW020000002">
    <property type="protein sequence ID" value="CAG9089828.1"/>
    <property type="molecule type" value="Genomic_DNA"/>
</dbReference>
<evidence type="ECO:0000313" key="3">
    <source>
        <dbReference type="Proteomes" id="UP000614601"/>
    </source>
</evidence>
<proteinExistence type="predicted"/>
<accession>A0A811K1Z3</accession>
<dbReference type="Proteomes" id="UP000614601">
    <property type="component" value="Unassembled WGS sequence"/>
</dbReference>
<reference evidence="2" key="1">
    <citation type="submission" date="2020-09" db="EMBL/GenBank/DDBJ databases">
        <authorList>
            <person name="Kikuchi T."/>
        </authorList>
    </citation>
    <scope>NUCLEOTIDE SEQUENCE</scope>
    <source>
        <strain evidence="2">SH1</strain>
    </source>
</reference>
<feature type="chain" id="PRO_5035594622" evidence="1">
    <location>
        <begin position="21"/>
        <end position="93"/>
    </location>
</feature>
<name>A0A811K1Z3_9BILA</name>
<evidence type="ECO:0000256" key="1">
    <source>
        <dbReference type="SAM" id="SignalP"/>
    </source>
</evidence>
<keyword evidence="3" id="KW-1185">Reference proteome</keyword>
<gene>
    <name evidence="2" type="ORF">BOKJ2_LOCUS2804</name>
</gene>
<comment type="caution">
    <text evidence="2">The sequence shown here is derived from an EMBL/GenBank/DDBJ whole genome shotgun (WGS) entry which is preliminary data.</text>
</comment>
<keyword evidence="1" id="KW-0732">Signal</keyword>
<dbReference type="AlphaFoldDB" id="A0A811K1Z3"/>
<dbReference type="EMBL" id="CAJFDH010000002">
    <property type="protein sequence ID" value="CAD5209672.1"/>
    <property type="molecule type" value="Genomic_DNA"/>
</dbReference>